<accession>A0ABU1DIJ3</accession>
<proteinExistence type="predicted"/>
<evidence type="ECO:0000313" key="3">
    <source>
        <dbReference type="Proteomes" id="UP001181622"/>
    </source>
</evidence>
<reference evidence="2" key="1">
    <citation type="submission" date="2020-10" db="EMBL/GenBank/DDBJ databases">
        <authorList>
            <person name="Abbas A."/>
            <person name="Razzaq R."/>
            <person name="Waqas M."/>
            <person name="Abbas N."/>
            <person name="Nielsen T.K."/>
            <person name="Hansen L.H."/>
            <person name="Hussain S."/>
            <person name="Shahid M."/>
        </authorList>
    </citation>
    <scope>NUCLEOTIDE SEQUENCE</scope>
    <source>
        <strain evidence="2">S14</strain>
    </source>
</reference>
<evidence type="ECO:0000313" key="2">
    <source>
        <dbReference type="EMBL" id="MDR4307937.1"/>
    </source>
</evidence>
<dbReference type="InterPro" id="IPR025272">
    <property type="entry name" value="SocA_Panacea"/>
</dbReference>
<keyword evidence="3" id="KW-1185">Reference proteome</keyword>
<gene>
    <name evidence="2" type="ORF">IHQ68_15045</name>
</gene>
<comment type="caution">
    <text evidence="2">The sequence shown here is derived from an EMBL/GenBank/DDBJ whole genome shotgun (WGS) entry which is preliminary data.</text>
</comment>
<evidence type="ECO:0000259" key="1">
    <source>
        <dbReference type="Pfam" id="PF13274"/>
    </source>
</evidence>
<dbReference type="EMBL" id="JADBEO010000036">
    <property type="protein sequence ID" value="MDR4307937.1"/>
    <property type="molecule type" value="Genomic_DNA"/>
</dbReference>
<sequence>MSYDPLSISNTVLDLAEERAIPLRCHDLQRIVYFAHGINLTKTGLPLVSGCFEAWRNGPVHPVIYLSFCRAGEDVIDFRASRQRTFSGLRSEVPPVTDRAAIDLLLRVVSPEIGGSPLHLSHLARAENAPWHHVVSRARETKSVSFRITNSCIIERFAFHKANAAEDGDDALVIDAPFSFQDFAGEIGVPA</sequence>
<name>A0ABU1DIJ3_9HYPH</name>
<dbReference type="Proteomes" id="UP001181622">
    <property type="component" value="Unassembled WGS sequence"/>
</dbReference>
<protein>
    <submittedName>
        <fullName evidence="2">DUF4065 domain-containing protein</fullName>
    </submittedName>
</protein>
<feature type="domain" description="Antitoxin SocA-like Panacea" evidence="1">
    <location>
        <begin position="28"/>
        <end position="76"/>
    </location>
</feature>
<organism evidence="2 3">
    <name type="scientific">Chelatococcus sambhunathii</name>
    <dbReference type="NCBI Taxonomy" id="363953"/>
    <lineage>
        <taxon>Bacteria</taxon>
        <taxon>Pseudomonadati</taxon>
        <taxon>Pseudomonadota</taxon>
        <taxon>Alphaproteobacteria</taxon>
        <taxon>Hyphomicrobiales</taxon>
        <taxon>Chelatococcaceae</taxon>
        <taxon>Chelatococcus</taxon>
    </lineage>
</organism>
<dbReference type="Pfam" id="PF13274">
    <property type="entry name" value="SocA_Panacea"/>
    <property type="match status" value="1"/>
</dbReference>